<protein>
    <submittedName>
        <fullName evidence="8">WSC domain-containing protein</fullName>
    </submittedName>
</protein>
<feature type="non-terminal residue" evidence="8">
    <location>
        <position position="1"/>
    </location>
</feature>
<evidence type="ECO:0000256" key="1">
    <source>
        <dbReference type="ARBA" id="ARBA00004167"/>
    </source>
</evidence>
<organism evidence="8 9">
    <name type="scientific">Stachybotrys elegans</name>
    <dbReference type="NCBI Taxonomy" id="80388"/>
    <lineage>
        <taxon>Eukaryota</taxon>
        <taxon>Fungi</taxon>
        <taxon>Dikarya</taxon>
        <taxon>Ascomycota</taxon>
        <taxon>Pezizomycotina</taxon>
        <taxon>Sordariomycetes</taxon>
        <taxon>Hypocreomycetidae</taxon>
        <taxon>Hypocreales</taxon>
        <taxon>Stachybotryaceae</taxon>
        <taxon>Stachybotrys</taxon>
    </lineage>
</organism>
<evidence type="ECO:0000256" key="4">
    <source>
        <dbReference type="ARBA" id="ARBA00022989"/>
    </source>
</evidence>
<dbReference type="InterPro" id="IPR051836">
    <property type="entry name" value="Kremen_rcpt"/>
</dbReference>
<dbReference type="AlphaFoldDB" id="A0A8K0SXH4"/>
<keyword evidence="4" id="KW-1133">Transmembrane helix</keyword>
<evidence type="ECO:0000256" key="5">
    <source>
        <dbReference type="ARBA" id="ARBA00023136"/>
    </source>
</evidence>
<feature type="domain" description="WSC" evidence="7">
    <location>
        <begin position="103"/>
        <end position="194"/>
    </location>
</feature>
<keyword evidence="5" id="KW-0472">Membrane</keyword>
<dbReference type="InterPro" id="IPR002889">
    <property type="entry name" value="WSC_carb-bd"/>
</dbReference>
<sequence>WTYQSCYTDSSTRTLPGANLMSASMTLQVCADFCLAGGWLYMGVENANECWCANGPLSDSLLADPATCDIACAADPASVCGGGWRLSVWKREAPIAAIQQVPGWSFDSCYTDDWERTLAVTEPASSTAMTPAACAALCTGYRFFGVENGSECYCGDNIDPARLAADQTTCSIPCTGQANFVCGGGWRLSVYRRTPPPAEQVPGWANTSCVVDSETRTLSGASFAEADMTASRCASLCCGWRYFGLENGNQCFCGNDVAAGLDAPLADCDVPCAGNAAHACG</sequence>
<keyword evidence="2" id="KW-0812">Transmembrane</keyword>
<evidence type="ECO:0000313" key="8">
    <source>
        <dbReference type="EMBL" id="KAH7320609.1"/>
    </source>
</evidence>
<dbReference type="PANTHER" id="PTHR24269:SF16">
    <property type="entry name" value="PROTEIN SLG1"/>
    <property type="match status" value="1"/>
</dbReference>
<dbReference type="EMBL" id="JAGPNK010000005">
    <property type="protein sequence ID" value="KAH7320609.1"/>
    <property type="molecule type" value="Genomic_DNA"/>
</dbReference>
<dbReference type="PANTHER" id="PTHR24269">
    <property type="entry name" value="KREMEN PROTEIN"/>
    <property type="match status" value="1"/>
</dbReference>
<feature type="domain" description="WSC" evidence="7">
    <location>
        <begin position="1"/>
        <end position="92"/>
    </location>
</feature>
<dbReference type="OrthoDB" id="5985073at2759"/>
<name>A0A8K0SXH4_9HYPO</name>
<proteinExistence type="predicted"/>
<dbReference type="Pfam" id="PF01822">
    <property type="entry name" value="WSC"/>
    <property type="match status" value="3"/>
</dbReference>
<reference evidence="8" key="1">
    <citation type="journal article" date="2021" name="Nat. Commun.">
        <title>Genetic determinants of endophytism in the Arabidopsis root mycobiome.</title>
        <authorList>
            <person name="Mesny F."/>
            <person name="Miyauchi S."/>
            <person name="Thiergart T."/>
            <person name="Pickel B."/>
            <person name="Atanasova L."/>
            <person name="Karlsson M."/>
            <person name="Huettel B."/>
            <person name="Barry K.W."/>
            <person name="Haridas S."/>
            <person name="Chen C."/>
            <person name="Bauer D."/>
            <person name="Andreopoulos W."/>
            <person name="Pangilinan J."/>
            <person name="LaButti K."/>
            <person name="Riley R."/>
            <person name="Lipzen A."/>
            <person name="Clum A."/>
            <person name="Drula E."/>
            <person name="Henrissat B."/>
            <person name="Kohler A."/>
            <person name="Grigoriev I.V."/>
            <person name="Martin F.M."/>
            <person name="Hacquard S."/>
        </authorList>
    </citation>
    <scope>NUCLEOTIDE SEQUENCE</scope>
    <source>
        <strain evidence="8">MPI-CAGE-CH-0235</strain>
    </source>
</reference>
<dbReference type="GO" id="GO:0005886">
    <property type="term" value="C:plasma membrane"/>
    <property type="evidence" value="ECO:0007669"/>
    <property type="project" value="TreeGrafter"/>
</dbReference>
<evidence type="ECO:0000313" key="9">
    <source>
        <dbReference type="Proteomes" id="UP000813444"/>
    </source>
</evidence>
<comment type="caution">
    <text evidence="8">The sequence shown here is derived from an EMBL/GenBank/DDBJ whole genome shotgun (WGS) entry which is preliminary data.</text>
</comment>
<keyword evidence="6" id="KW-0325">Glycoprotein</keyword>
<accession>A0A8K0SXH4</accession>
<feature type="domain" description="WSC" evidence="7">
    <location>
        <begin position="203"/>
        <end position="281"/>
    </location>
</feature>
<evidence type="ECO:0000259" key="7">
    <source>
        <dbReference type="PROSITE" id="PS51212"/>
    </source>
</evidence>
<evidence type="ECO:0000256" key="6">
    <source>
        <dbReference type="ARBA" id="ARBA00023180"/>
    </source>
</evidence>
<feature type="non-terminal residue" evidence="8">
    <location>
        <position position="281"/>
    </location>
</feature>
<dbReference type="SMART" id="SM00321">
    <property type="entry name" value="WSC"/>
    <property type="match status" value="3"/>
</dbReference>
<dbReference type="PROSITE" id="PS51212">
    <property type="entry name" value="WSC"/>
    <property type="match status" value="3"/>
</dbReference>
<comment type="subcellular location">
    <subcellularLocation>
        <location evidence="1">Membrane</location>
        <topology evidence="1">Single-pass membrane protein</topology>
    </subcellularLocation>
</comment>
<evidence type="ECO:0000256" key="3">
    <source>
        <dbReference type="ARBA" id="ARBA00022729"/>
    </source>
</evidence>
<keyword evidence="9" id="KW-1185">Reference proteome</keyword>
<keyword evidence="3" id="KW-0732">Signal</keyword>
<gene>
    <name evidence="8" type="ORF">B0I35DRAFT_325469</name>
</gene>
<dbReference type="Proteomes" id="UP000813444">
    <property type="component" value="Unassembled WGS sequence"/>
</dbReference>
<evidence type="ECO:0000256" key="2">
    <source>
        <dbReference type="ARBA" id="ARBA00022692"/>
    </source>
</evidence>